<evidence type="ECO:0000256" key="1">
    <source>
        <dbReference type="SAM" id="MobiDB-lite"/>
    </source>
</evidence>
<dbReference type="KEGG" id="halx:M0R89_09920"/>
<feature type="transmembrane region" description="Helical" evidence="2">
    <location>
        <begin position="259"/>
        <end position="276"/>
    </location>
</feature>
<feature type="transmembrane region" description="Helical" evidence="2">
    <location>
        <begin position="60"/>
        <end position="79"/>
    </location>
</feature>
<feature type="transmembrane region" description="Helical" evidence="2">
    <location>
        <begin position="235"/>
        <end position="253"/>
    </location>
</feature>
<name>A0A8U0HQ52_9EURY</name>
<feature type="region of interest" description="Disordered" evidence="1">
    <location>
        <begin position="83"/>
        <end position="225"/>
    </location>
</feature>
<feature type="compositionally biased region" description="Polar residues" evidence="1">
    <location>
        <begin position="212"/>
        <end position="225"/>
    </location>
</feature>
<keyword evidence="2" id="KW-1133">Transmembrane helix</keyword>
<organism evidence="3 4">
    <name type="scientific">Halorussus limi</name>
    <dbReference type="NCBI Taxonomy" id="2938695"/>
    <lineage>
        <taxon>Archaea</taxon>
        <taxon>Methanobacteriati</taxon>
        <taxon>Methanobacteriota</taxon>
        <taxon>Stenosarchaea group</taxon>
        <taxon>Halobacteria</taxon>
        <taxon>Halobacteriales</taxon>
        <taxon>Haladaptataceae</taxon>
        <taxon>Halorussus</taxon>
    </lineage>
</organism>
<evidence type="ECO:0000313" key="4">
    <source>
        <dbReference type="Proteomes" id="UP000830729"/>
    </source>
</evidence>
<dbReference type="AlphaFoldDB" id="A0A8U0HQ52"/>
<sequence>MNLKRTLGVGLVGLGVLLTLAGLAMPATRTETARTCYDSVVQYGQNCVETSYQAPTGKGAVLGGGFASLLIGAVLWHVGRDTATGRDSRRTTGDRSAPTDGQSGERRSPRSDMSPRSELTPDRRDGRVDAETLAEQVERHDSGERPADDTSSRAAESRHRTDESPSRTDESPSWTDESPGRAATAAEADGATREELTPNSAESNRPAPASQDGRQSEPSGSDSTRATLAVAGQSAGVAVVGGLSVNSVVGLLVGTAPGGVAWLAYVASGLGAVALWRRRTDESTANASPSNDQ</sequence>
<dbReference type="RefSeq" id="WP_248648925.1">
    <property type="nucleotide sequence ID" value="NZ_CP096659.1"/>
</dbReference>
<dbReference type="EMBL" id="CP096659">
    <property type="protein sequence ID" value="UPV72866.1"/>
    <property type="molecule type" value="Genomic_DNA"/>
</dbReference>
<dbReference type="GeneID" id="72185517"/>
<evidence type="ECO:0000256" key="2">
    <source>
        <dbReference type="SAM" id="Phobius"/>
    </source>
</evidence>
<gene>
    <name evidence="3" type="ORF">M0R89_09920</name>
</gene>
<proteinExistence type="predicted"/>
<feature type="compositionally biased region" description="Basic and acidic residues" evidence="1">
    <location>
        <begin position="103"/>
        <end position="170"/>
    </location>
</feature>
<feature type="compositionally biased region" description="Basic and acidic residues" evidence="1">
    <location>
        <begin position="83"/>
        <end position="93"/>
    </location>
</feature>
<keyword evidence="2" id="KW-0812">Transmembrane</keyword>
<feature type="compositionally biased region" description="Low complexity" evidence="1">
    <location>
        <begin position="180"/>
        <end position="189"/>
    </location>
</feature>
<accession>A0A8U0HQ52</accession>
<evidence type="ECO:0000313" key="3">
    <source>
        <dbReference type="EMBL" id="UPV72866.1"/>
    </source>
</evidence>
<dbReference type="Proteomes" id="UP000830729">
    <property type="component" value="Chromosome"/>
</dbReference>
<keyword evidence="2" id="KW-0472">Membrane</keyword>
<keyword evidence="4" id="KW-1185">Reference proteome</keyword>
<protein>
    <submittedName>
        <fullName evidence="3">Uncharacterized protein</fullName>
    </submittedName>
</protein>
<reference evidence="3 4" key="1">
    <citation type="submission" date="2022-04" db="EMBL/GenBank/DDBJ databases">
        <title>Diverse halophilic archaea isolated from saline environments.</title>
        <authorList>
            <person name="Cui H.-L."/>
        </authorList>
    </citation>
    <scope>NUCLEOTIDE SEQUENCE [LARGE SCALE GENOMIC DNA]</scope>
    <source>
        <strain evidence="3 4">XZYJT49</strain>
    </source>
</reference>